<evidence type="ECO:0000256" key="2">
    <source>
        <dbReference type="ARBA" id="ARBA00022475"/>
    </source>
</evidence>
<gene>
    <name evidence="17" type="primary">or10bm1</name>
    <name evidence="16" type="synonym">LOC100493003</name>
</gene>
<dbReference type="GO" id="GO:0005549">
    <property type="term" value="F:odorant binding"/>
    <property type="evidence" value="ECO:0000318"/>
    <property type="project" value="GO_Central"/>
</dbReference>
<dbReference type="AlphaFoldDB" id="A0A8J0QU56"/>
<dbReference type="GO" id="GO:0004930">
    <property type="term" value="F:G protein-coupled receptor activity"/>
    <property type="evidence" value="ECO:0007669"/>
    <property type="project" value="UniProtKB-KW"/>
</dbReference>
<evidence type="ECO:0000256" key="10">
    <source>
        <dbReference type="ARBA" id="ARBA00023170"/>
    </source>
</evidence>
<feature type="transmembrane region" description="Helical" evidence="13">
    <location>
        <begin position="140"/>
        <end position="162"/>
    </location>
</feature>
<keyword evidence="7" id="KW-0297">G-protein coupled receptor</keyword>
<sequence length="313" mass="35154">MEDFNNTAVKEFILLAFSRFPELQVLIFIVVLVMCMISVLGNLSIIVLVKTEHSLHTPMYFFISVFAGLEILFMSVTIPKLLANLVADYKNIAFIECFAQLYAFNAFGVTECCLLAVMAFDRNLAINNPLRYGAIMNPRLCLMLAAIPWVGGFVIGIIPIIFTADLDFCASKEVNHFFCDLAALQNLSCSDPIISNVATSIITVFAGLAPFMLIIGLYIHIIITISRIRNVDGKKKAFSTCSSHLIVASLFYGTVILMYIRPSFSDLDKFIALIYTVLIPFLNPFIYTLRNKDVKEAFKKFIFPKHNFKETSN</sequence>
<feature type="transmembrane region" description="Helical" evidence="13">
    <location>
        <begin position="201"/>
        <end position="225"/>
    </location>
</feature>
<evidence type="ECO:0000256" key="5">
    <source>
        <dbReference type="ARBA" id="ARBA00022725"/>
    </source>
</evidence>
<evidence type="ECO:0000313" key="17">
    <source>
        <dbReference type="Xenbase" id="XB-GENE-29081471"/>
    </source>
</evidence>
<dbReference type="GO" id="GO:0005886">
    <property type="term" value="C:plasma membrane"/>
    <property type="evidence" value="ECO:0007669"/>
    <property type="project" value="UniProtKB-SubCell"/>
</dbReference>
<keyword evidence="10" id="KW-0675">Receptor</keyword>
<evidence type="ECO:0000256" key="9">
    <source>
        <dbReference type="ARBA" id="ARBA00023157"/>
    </source>
</evidence>
<evidence type="ECO:0000259" key="14">
    <source>
        <dbReference type="PROSITE" id="PS50262"/>
    </source>
</evidence>
<evidence type="ECO:0000256" key="7">
    <source>
        <dbReference type="ARBA" id="ARBA00023040"/>
    </source>
</evidence>
<dbReference type="SUPFAM" id="SSF81321">
    <property type="entry name" value="Family A G protein-coupled receptor-like"/>
    <property type="match status" value="1"/>
</dbReference>
<keyword evidence="3" id="KW-0716">Sensory transduction</keyword>
<evidence type="ECO:0000256" key="3">
    <source>
        <dbReference type="ARBA" id="ARBA00022606"/>
    </source>
</evidence>
<keyword evidence="6 13" id="KW-1133">Transmembrane helix</keyword>
<keyword evidence="5" id="KW-0552">Olfaction</keyword>
<dbReference type="PRINTS" id="PR00237">
    <property type="entry name" value="GPCRRHODOPSN"/>
</dbReference>
<dbReference type="OMA" id="AFIECFA"/>
<evidence type="ECO:0000256" key="1">
    <source>
        <dbReference type="ARBA" id="ARBA00004651"/>
    </source>
</evidence>
<keyword evidence="11" id="KW-0325">Glycoprotein</keyword>
<keyword evidence="2" id="KW-1003">Cell membrane</keyword>
<dbReference type="GO" id="GO:0004984">
    <property type="term" value="F:olfactory receptor activity"/>
    <property type="evidence" value="ECO:0000318"/>
    <property type="project" value="GO_Central"/>
</dbReference>
<keyword evidence="12" id="KW-0807">Transducer</keyword>
<dbReference type="InterPro" id="IPR000725">
    <property type="entry name" value="Olfact_rcpt"/>
</dbReference>
<feature type="transmembrane region" description="Helical" evidence="13">
    <location>
        <begin position="60"/>
        <end position="82"/>
    </location>
</feature>
<protein>
    <submittedName>
        <fullName evidence="16">Olfactory receptor 5V1-like</fullName>
    </submittedName>
</protein>
<feature type="transmembrane region" description="Helical" evidence="13">
    <location>
        <begin position="102"/>
        <end position="120"/>
    </location>
</feature>
<evidence type="ECO:0000313" key="15">
    <source>
        <dbReference type="Proteomes" id="UP000008143"/>
    </source>
</evidence>
<keyword evidence="15" id="KW-1185">Reference proteome</keyword>
<feature type="domain" description="G-protein coupled receptors family 1 profile" evidence="14">
    <location>
        <begin position="41"/>
        <end position="287"/>
    </location>
</feature>
<keyword evidence="4 13" id="KW-0812">Transmembrane</keyword>
<proteinExistence type="predicted"/>
<dbReference type="PANTHER" id="PTHR24242">
    <property type="entry name" value="G-PROTEIN COUPLED RECEPTOR"/>
    <property type="match status" value="1"/>
</dbReference>
<dbReference type="Xenbase" id="XB-GENE-29081471">
    <property type="gene designation" value="or10bm1"/>
</dbReference>
<dbReference type="Gene3D" id="1.20.1070.10">
    <property type="entry name" value="Rhodopsin 7-helix transmembrane proteins"/>
    <property type="match status" value="1"/>
</dbReference>
<dbReference type="AGR" id="Xenbase:XB-GENE-29081471"/>
<evidence type="ECO:0000256" key="12">
    <source>
        <dbReference type="ARBA" id="ARBA00023224"/>
    </source>
</evidence>
<dbReference type="OrthoDB" id="9891461at2759"/>
<organism evidence="15 16">
    <name type="scientific">Xenopus tropicalis</name>
    <name type="common">Western clawed frog</name>
    <name type="synonym">Silurana tropicalis</name>
    <dbReference type="NCBI Taxonomy" id="8364"/>
    <lineage>
        <taxon>Eukaryota</taxon>
        <taxon>Metazoa</taxon>
        <taxon>Chordata</taxon>
        <taxon>Craniata</taxon>
        <taxon>Vertebrata</taxon>
        <taxon>Euteleostomi</taxon>
        <taxon>Amphibia</taxon>
        <taxon>Batrachia</taxon>
        <taxon>Anura</taxon>
        <taxon>Pipoidea</taxon>
        <taxon>Pipidae</taxon>
        <taxon>Xenopodinae</taxon>
        <taxon>Xenopus</taxon>
        <taxon>Silurana</taxon>
    </lineage>
</organism>
<keyword evidence="9" id="KW-1015">Disulfide bond</keyword>
<reference evidence="16" key="1">
    <citation type="submission" date="2025-08" db="UniProtKB">
        <authorList>
            <consortium name="RefSeq"/>
        </authorList>
    </citation>
    <scope>IDENTIFICATION</scope>
    <source>
        <strain evidence="16">Nigerian</strain>
        <tissue evidence="16">Liver and blood</tissue>
    </source>
</reference>
<feature type="transmembrane region" description="Helical" evidence="13">
    <location>
        <begin position="25"/>
        <end position="48"/>
    </location>
</feature>
<dbReference type="PRINTS" id="PR00245">
    <property type="entry name" value="OLFACTORYR"/>
</dbReference>
<dbReference type="PROSITE" id="PS50262">
    <property type="entry name" value="G_PROTEIN_RECEP_F1_2"/>
    <property type="match status" value="1"/>
</dbReference>
<evidence type="ECO:0000256" key="11">
    <source>
        <dbReference type="ARBA" id="ARBA00023180"/>
    </source>
</evidence>
<evidence type="ECO:0000256" key="6">
    <source>
        <dbReference type="ARBA" id="ARBA00022989"/>
    </source>
</evidence>
<keyword evidence="8 13" id="KW-0472">Membrane</keyword>
<dbReference type="FunFam" id="1.20.1070.10:FF:000010">
    <property type="entry name" value="Olfactory receptor"/>
    <property type="match status" value="1"/>
</dbReference>
<comment type="subcellular location">
    <subcellularLocation>
        <location evidence="1">Cell membrane</location>
        <topology evidence="1">Multi-pass membrane protein</topology>
    </subcellularLocation>
</comment>
<feature type="transmembrane region" description="Helical" evidence="13">
    <location>
        <begin position="237"/>
        <end position="260"/>
    </location>
</feature>
<dbReference type="KEGG" id="xtr:100493003"/>
<accession>A0A8J0QU56</accession>
<dbReference type="Pfam" id="PF13853">
    <property type="entry name" value="7tm_4"/>
    <property type="match status" value="1"/>
</dbReference>
<evidence type="ECO:0000313" key="16">
    <source>
        <dbReference type="RefSeq" id="XP_002937815.2"/>
    </source>
</evidence>
<evidence type="ECO:0000256" key="8">
    <source>
        <dbReference type="ARBA" id="ARBA00023136"/>
    </source>
</evidence>
<dbReference type="InterPro" id="IPR017452">
    <property type="entry name" value="GPCR_Rhodpsn_7TM"/>
</dbReference>
<name>A0A8J0QU56_XENTR</name>
<evidence type="ECO:0000256" key="4">
    <source>
        <dbReference type="ARBA" id="ARBA00022692"/>
    </source>
</evidence>
<dbReference type="InterPro" id="IPR050939">
    <property type="entry name" value="Olfactory_GPCR1"/>
</dbReference>
<evidence type="ECO:0000256" key="13">
    <source>
        <dbReference type="SAM" id="Phobius"/>
    </source>
</evidence>
<dbReference type="CDD" id="cd13954">
    <property type="entry name" value="7tmA_OR"/>
    <property type="match status" value="1"/>
</dbReference>
<dbReference type="InterPro" id="IPR000276">
    <property type="entry name" value="GPCR_Rhodpsn"/>
</dbReference>
<feature type="transmembrane region" description="Helical" evidence="13">
    <location>
        <begin position="272"/>
        <end position="289"/>
    </location>
</feature>
<dbReference type="Proteomes" id="UP000008143">
    <property type="component" value="Chromosome 8"/>
</dbReference>
<dbReference type="PANTHER" id="PTHR24242:SF403">
    <property type="entry name" value="OLFACTORY RECEPTOR 5V1-LIKE"/>
    <property type="match status" value="1"/>
</dbReference>
<dbReference type="RefSeq" id="XP_002937815.2">
    <property type="nucleotide sequence ID" value="XM_002937769.4"/>
</dbReference>